<dbReference type="GO" id="GO:0009236">
    <property type="term" value="P:cobalamin biosynthetic process"/>
    <property type="evidence" value="ECO:0007669"/>
    <property type="project" value="UniProtKB-UniRule"/>
</dbReference>
<comment type="pathway">
    <text evidence="1 10">Nucleoside biosynthesis; alpha-ribazole biosynthesis; alpha-ribazole from 5,6-dimethylbenzimidazole: step 1/2.</text>
</comment>
<dbReference type="InterPro" id="IPR003200">
    <property type="entry name" value="Nict_dMeBzImd_PRibTrfase"/>
</dbReference>
<dbReference type="FunFam" id="3.40.50.10210:FF:000001">
    <property type="entry name" value="Nicotinate-nucleotide--dimethylbenzimidazole phosphoribosyltransferase"/>
    <property type="match status" value="1"/>
</dbReference>
<keyword evidence="5 10" id="KW-0169">Cobalamin biosynthesis</keyword>
<evidence type="ECO:0000256" key="5">
    <source>
        <dbReference type="ARBA" id="ARBA00022573"/>
    </source>
</evidence>
<dbReference type="GO" id="GO:0008939">
    <property type="term" value="F:nicotinate-nucleotide-dimethylbenzimidazole phosphoribosyltransferase activity"/>
    <property type="evidence" value="ECO:0007669"/>
    <property type="project" value="UniProtKB-UniRule"/>
</dbReference>
<evidence type="ECO:0000256" key="4">
    <source>
        <dbReference type="ARBA" id="ARBA00015486"/>
    </source>
</evidence>
<gene>
    <name evidence="10" type="primary">cobT</name>
    <name evidence="11" type="ordered locus">Kole_0453</name>
</gene>
<feature type="active site" description="Proton acceptor" evidence="10">
    <location>
        <position position="305"/>
    </location>
</feature>
<dbReference type="SUPFAM" id="SSF52733">
    <property type="entry name" value="Nicotinate mononucleotide:5,6-dimethylbenzimidazole phosphoribosyltransferase (CobT)"/>
    <property type="match status" value="1"/>
</dbReference>
<dbReference type="AlphaFoldDB" id="C5CE68"/>
<dbReference type="OrthoDB" id="9781491at2"/>
<protein>
    <recommendedName>
        <fullName evidence="4 10">Nicotinate-nucleotide--dimethylbenzimidazole phosphoribosyltransferase</fullName>
        <shortName evidence="10">NN:DBI PRT</shortName>
        <ecNumber evidence="3 10">2.4.2.21</ecNumber>
    </recommendedName>
    <alternativeName>
        <fullName evidence="8 10">N(1)-alpha-phosphoribosyltransferase</fullName>
    </alternativeName>
</protein>
<evidence type="ECO:0000256" key="1">
    <source>
        <dbReference type="ARBA" id="ARBA00005049"/>
    </source>
</evidence>
<dbReference type="HOGENOM" id="CLU_002982_0_0_0"/>
<dbReference type="CDD" id="cd02439">
    <property type="entry name" value="DMB-PRT_CobT"/>
    <property type="match status" value="1"/>
</dbReference>
<name>C5CE68_KOSOT</name>
<dbReference type="NCBIfam" id="NF000996">
    <property type="entry name" value="PRK00105.1"/>
    <property type="match status" value="1"/>
</dbReference>
<evidence type="ECO:0000313" key="12">
    <source>
        <dbReference type="Proteomes" id="UP000002382"/>
    </source>
</evidence>
<evidence type="ECO:0000256" key="2">
    <source>
        <dbReference type="ARBA" id="ARBA00007110"/>
    </source>
</evidence>
<keyword evidence="7 10" id="KW-0808">Transferase</keyword>
<evidence type="ECO:0000256" key="9">
    <source>
        <dbReference type="ARBA" id="ARBA00047340"/>
    </source>
</evidence>
<evidence type="ECO:0000256" key="10">
    <source>
        <dbReference type="HAMAP-Rule" id="MF_00230"/>
    </source>
</evidence>
<dbReference type="Gene3D" id="1.10.1610.10">
    <property type="match status" value="1"/>
</dbReference>
<dbReference type="HAMAP" id="MF_00230">
    <property type="entry name" value="CobT"/>
    <property type="match status" value="1"/>
</dbReference>
<dbReference type="RefSeq" id="WP_012744963.1">
    <property type="nucleotide sequence ID" value="NC_012785.1"/>
</dbReference>
<sequence>MAKKDLENKIKERLNSLTKPKGSLGFLEDIALKMGKIQGKVLPNLPEKKAVFVFAGDHGVTEEGVSAYPKEVTAQMVLNFLNGGAAINVFSRHVGSEVYVIDAGVDYDFPAHERLLNKKVGKGTKNFSKEPAMTREEAEKSIEYGKEIARFAKEKGFELVAVGDMGIGNTTTATTIAIALGHNLSELIDIGTVITGQQLEKKEAVVRQAISIHEPFMDPIDVLSKVGSYCLGEMAGFILECAQLNIPVVIDGFPTTAAALIAAQLNPEVLDCMFAGHCSKVKGHRVLLDALNLRPILDLDMRLGEGTGAVLSFSIIEAAIKMINEMATFDDANVSKGKEK</sequence>
<proteinExistence type="inferred from homology"/>
<organism evidence="11 12">
    <name type="scientific">Kosmotoga olearia (strain ATCC BAA-1733 / DSM 21960 / TBF 19.5.1)</name>
    <dbReference type="NCBI Taxonomy" id="521045"/>
    <lineage>
        <taxon>Bacteria</taxon>
        <taxon>Thermotogati</taxon>
        <taxon>Thermotogota</taxon>
        <taxon>Thermotogae</taxon>
        <taxon>Kosmotogales</taxon>
        <taxon>Kosmotogaceae</taxon>
        <taxon>Kosmotoga</taxon>
    </lineage>
</organism>
<dbReference type="UniPathway" id="UPA00061">
    <property type="reaction ID" value="UER00516"/>
</dbReference>
<dbReference type="KEGG" id="kol:Kole_0453"/>
<dbReference type="Pfam" id="PF02277">
    <property type="entry name" value="DBI_PRT"/>
    <property type="match status" value="1"/>
</dbReference>
<dbReference type="NCBIfam" id="TIGR03160">
    <property type="entry name" value="cobT_DBIPRT"/>
    <property type="match status" value="1"/>
</dbReference>
<dbReference type="eggNOG" id="COG2038">
    <property type="taxonomic scope" value="Bacteria"/>
</dbReference>
<dbReference type="Proteomes" id="UP000002382">
    <property type="component" value="Chromosome"/>
</dbReference>
<dbReference type="EC" id="2.4.2.21" evidence="3 10"/>
<dbReference type="Gene3D" id="3.40.50.10210">
    <property type="match status" value="1"/>
</dbReference>
<evidence type="ECO:0000256" key="3">
    <source>
        <dbReference type="ARBA" id="ARBA00011991"/>
    </source>
</evidence>
<dbReference type="EMBL" id="CP001634">
    <property type="protein sequence ID" value="ACR79176.1"/>
    <property type="molecule type" value="Genomic_DNA"/>
</dbReference>
<evidence type="ECO:0000313" key="11">
    <source>
        <dbReference type="EMBL" id="ACR79176.1"/>
    </source>
</evidence>
<comment type="similarity">
    <text evidence="2 10">Belongs to the CobT family.</text>
</comment>
<reference evidence="11 12" key="1">
    <citation type="submission" date="2009-06" db="EMBL/GenBank/DDBJ databases">
        <title>Complete sequence of Thermotogales bacterium TBF 19.5.1.</title>
        <authorList>
            <consortium name="US DOE Joint Genome Institute"/>
            <person name="Lucas S."/>
            <person name="Copeland A."/>
            <person name="Lapidus A."/>
            <person name="Glavina del Rio T."/>
            <person name="Tice H."/>
            <person name="Bruce D."/>
            <person name="Goodwin L."/>
            <person name="Pitluck S."/>
            <person name="Chertkov O."/>
            <person name="Brettin T."/>
            <person name="Detter J.C."/>
            <person name="Han C."/>
            <person name="Schmutz J."/>
            <person name="Larimer F."/>
            <person name="Land M."/>
            <person name="Hauser L."/>
            <person name="Kyrpides N."/>
            <person name="Ovchinnikova G."/>
            <person name="Noll K."/>
        </authorList>
    </citation>
    <scope>NUCLEOTIDE SEQUENCE [LARGE SCALE GENOMIC DNA]</scope>
    <source>
        <strain evidence="12">ATCC BAA-1733 / DSM 21960 / TBF 19.5.1</strain>
    </source>
</reference>
<dbReference type="STRING" id="521045.Kole_0453"/>
<dbReference type="PANTHER" id="PTHR43463">
    <property type="entry name" value="NICOTINATE-NUCLEOTIDE--DIMETHYLBENZIMIDAZOLE PHOSPHORIBOSYLTRANSFERASE"/>
    <property type="match status" value="1"/>
</dbReference>
<accession>C5CE68</accession>
<dbReference type="PANTHER" id="PTHR43463:SF1">
    <property type="entry name" value="NICOTINATE-NUCLEOTIDE--DIMETHYLBENZIMIDAZOLE PHOSPHORIBOSYLTRANSFERASE"/>
    <property type="match status" value="1"/>
</dbReference>
<evidence type="ECO:0000256" key="7">
    <source>
        <dbReference type="ARBA" id="ARBA00022679"/>
    </source>
</evidence>
<comment type="function">
    <text evidence="10">Catalyzes the synthesis of alpha-ribazole-5'-phosphate from nicotinate mononucleotide (NAMN) and 5,6-dimethylbenzimidazole (DMB).</text>
</comment>
<reference evidence="11 12" key="2">
    <citation type="journal article" date="2011" name="J. Bacteriol.">
        <title>Genome Sequence of Kosmotoga olearia Strain TBF 19.5.1, a Thermophilic Bacterium with a Wide Growth Temperature Range, Isolated from the Troll B Oil Platform in the North Sea.</title>
        <authorList>
            <person name="Swithers K.S."/>
            <person name="Dipippo J.L."/>
            <person name="Bruce D.C."/>
            <person name="Detter C."/>
            <person name="Tapia R."/>
            <person name="Han S."/>
            <person name="Goodwin L.A."/>
            <person name="Han J."/>
            <person name="Woyke T."/>
            <person name="Pitluck S."/>
            <person name="Pennacchio L."/>
            <person name="Nolan M."/>
            <person name="Mikhailova N."/>
            <person name="Land M.L."/>
            <person name="Nesbo C.L."/>
            <person name="Gogarten J.P."/>
            <person name="Noll K.M."/>
        </authorList>
    </citation>
    <scope>NUCLEOTIDE SEQUENCE [LARGE SCALE GENOMIC DNA]</scope>
    <source>
        <strain evidence="12">ATCC BAA-1733 / DSM 21960 / TBF 19.5.1</strain>
    </source>
</reference>
<keyword evidence="12" id="KW-1185">Reference proteome</keyword>
<dbReference type="InterPro" id="IPR036087">
    <property type="entry name" value="Nict_dMeBzImd_PRibTrfase_sf"/>
</dbReference>
<dbReference type="InterPro" id="IPR017846">
    <property type="entry name" value="Nict_dMeBzImd_PRibTrfase_bact"/>
</dbReference>
<evidence type="ECO:0000256" key="6">
    <source>
        <dbReference type="ARBA" id="ARBA00022676"/>
    </source>
</evidence>
<dbReference type="InterPro" id="IPR023195">
    <property type="entry name" value="Nict_dMeBzImd_PRibTrfase_N"/>
</dbReference>
<comment type="catalytic activity">
    <reaction evidence="9 10">
        <text>5,6-dimethylbenzimidazole + nicotinate beta-D-ribonucleotide = alpha-ribazole 5'-phosphate + nicotinate + H(+)</text>
        <dbReference type="Rhea" id="RHEA:11196"/>
        <dbReference type="ChEBI" id="CHEBI:15378"/>
        <dbReference type="ChEBI" id="CHEBI:15890"/>
        <dbReference type="ChEBI" id="CHEBI:32544"/>
        <dbReference type="ChEBI" id="CHEBI:57502"/>
        <dbReference type="ChEBI" id="CHEBI:57918"/>
        <dbReference type="EC" id="2.4.2.21"/>
    </reaction>
</comment>
<evidence type="ECO:0000256" key="8">
    <source>
        <dbReference type="ARBA" id="ARBA00030686"/>
    </source>
</evidence>
<keyword evidence="6 10" id="KW-0328">Glycosyltransferase</keyword>